<dbReference type="PIRSF" id="PIRSF016719">
    <property type="entry name" value="UCP016719"/>
    <property type="match status" value="1"/>
</dbReference>
<accession>Q8KDS5</accession>
<keyword evidence="4" id="KW-1185">Reference proteome</keyword>
<dbReference type="InterPro" id="IPR048503">
    <property type="entry name" value="NamZ_C"/>
</dbReference>
<proteinExistence type="predicted"/>
<evidence type="ECO:0000313" key="3">
    <source>
        <dbReference type="EMBL" id="AAM72205.1"/>
    </source>
</evidence>
<dbReference type="AlphaFoldDB" id="Q8KDS5"/>
<gene>
    <name evidence="3" type="ordered locus">CT0970</name>
</gene>
<dbReference type="Gene3D" id="3.90.1150.140">
    <property type="match status" value="1"/>
</dbReference>
<dbReference type="InterPro" id="IPR048502">
    <property type="entry name" value="NamZ_N"/>
</dbReference>
<dbReference type="EMBL" id="AE006470">
    <property type="protein sequence ID" value="AAM72205.1"/>
    <property type="molecule type" value="Genomic_DNA"/>
</dbReference>
<evidence type="ECO:0000313" key="4">
    <source>
        <dbReference type="Proteomes" id="UP000001007"/>
    </source>
</evidence>
<dbReference type="Gene3D" id="3.40.50.12170">
    <property type="entry name" value="Uncharacterised protein PF07075, DUF1343"/>
    <property type="match status" value="1"/>
</dbReference>
<dbReference type="Pfam" id="PF20732">
    <property type="entry name" value="NamZ_C"/>
    <property type="match status" value="1"/>
</dbReference>
<dbReference type="EnsemblBacteria" id="AAM72205">
    <property type="protein sequence ID" value="AAM72205"/>
    <property type="gene ID" value="CT0970"/>
</dbReference>
<name>Q8KDS5_CHLTE</name>
<dbReference type="eggNOG" id="COG3876">
    <property type="taxonomic scope" value="Bacteria"/>
</dbReference>
<dbReference type="STRING" id="194439.CT0970"/>
<dbReference type="KEGG" id="cte:CT0970"/>
<evidence type="ECO:0000259" key="2">
    <source>
        <dbReference type="Pfam" id="PF20732"/>
    </source>
</evidence>
<evidence type="ECO:0000259" key="1">
    <source>
        <dbReference type="Pfam" id="PF07075"/>
    </source>
</evidence>
<dbReference type="Proteomes" id="UP000001007">
    <property type="component" value="Chromosome"/>
</dbReference>
<protein>
    <recommendedName>
        <fullName evidence="5">DUF1343 domain-containing protein</fullName>
    </recommendedName>
</protein>
<evidence type="ECO:0008006" key="5">
    <source>
        <dbReference type="Google" id="ProtNLM"/>
    </source>
</evidence>
<dbReference type="GO" id="GO:0033922">
    <property type="term" value="F:peptidoglycan beta-N-acetylmuramidase activity"/>
    <property type="evidence" value="ECO:0007669"/>
    <property type="project" value="InterPro"/>
</dbReference>
<dbReference type="Pfam" id="PF07075">
    <property type="entry name" value="NamZ_N"/>
    <property type="match status" value="1"/>
</dbReference>
<dbReference type="InterPro" id="IPR008302">
    <property type="entry name" value="NamZ"/>
</dbReference>
<dbReference type="OrthoDB" id="9801061at2"/>
<reference evidence="3 4" key="1">
    <citation type="journal article" date="2002" name="Proc. Natl. Acad. Sci. U.S.A.">
        <title>The complete genome sequence of Chlorobium tepidum TLS, a photosynthetic, anaerobic, green-sulfur bacterium.</title>
        <authorList>
            <person name="Eisen J.A."/>
            <person name="Nelson K.E."/>
            <person name="Paulsen I.T."/>
            <person name="Heidelberg J.F."/>
            <person name="Wu M."/>
            <person name="Dodson R.J."/>
            <person name="Deboy R."/>
            <person name="Gwinn M.L."/>
            <person name="Nelson W.C."/>
            <person name="Haft D.H."/>
            <person name="Hickey E.K."/>
            <person name="Peterson J.D."/>
            <person name="Durkin A.S."/>
            <person name="Kolonay J.L."/>
            <person name="Yang F."/>
            <person name="Holt I."/>
            <person name="Umayam L.A."/>
            <person name="Mason T."/>
            <person name="Brenner M."/>
            <person name="Shea T.P."/>
            <person name="Parksey D."/>
            <person name="Nierman W.C."/>
            <person name="Feldblyum T.V."/>
            <person name="Hansen C.L."/>
            <person name="Craven M.B."/>
            <person name="Radune D."/>
            <person name="Vamathevan J."/>
            <person name="Khouri H."/>
            <person name="White O."/>
            <person name="Gruber T.M."/>
            <person name="Ketchum K.A."/>
            <person name="Venter J.C."/>
            <person name="Tettelin H."/>
            <person name="Bryant D.A."/>
            <person name="Fraser C.M."/>
        </authorList>
    </citation>
    <scope>NUCLEOTIDE SEQUENCE [LARGE SCALE GENOMIC DNA]</scope>
    <source>
        <strain evidence="4">ATCC 49652 / DSM 12025 / NBRC 103806 / TLS</strain>
    </source>
</reference>
<sequence>MPNCRKLQGHFLMKRTAPLFFLLFFLLLVKTSIARAEAFRYGLDVLDAQKCFQLQGKRVGMITNAAAVSRSGEPGYRVLLRNGVDLKFLMAPEHGFSLDYEAGKKVDNAGIGDSLKIWSLYGNSRKPDISLLKTIDVLIFDLQDAGVRCYTYISTMKLAMEACNEAGIVFMVLDRPNPLAPIPVSGFVLEPRFESFVGAAELPFIHGMSVGEIAGWLQKRRFPGLSLQIVRMQGYRRDRFADDLPGFCFRPPSPNLHDFKTLLLYPATVMLEGTDVSEGRGTEAPFRMFGAPFIDSKALIRELETYRLPGVKFYRTTFTPERSKFSGVECEGIRLKVTDRERFDPFMTSTAILLSLQKLWPEQTGLYRHAAFFDQLAGTDRYRLMIQQQRPIAEILDAVRAQVRAFDAASRDRFLYP</sequence>
<dbReference type="HOGENOM" id="CLU_033227_1_0_10"/>
<feature type="domain" description="Peptidoglycan beta-N-acetylmuramidase NamZ C-terminal" evidence="2">
    <location>
        <begin position="263"/>
        <end position="416"/>
    </location>
</feature>
<dbReference type="PANTHER" id="PTHR42915:SF1">
    <property type="entry name" value="PEPTIDOGLYCAN BETA-N-ACETYLMURAMIDASE NAMZ"/>
    <property type="match status" value="1"/>
</dbReference>
<dbReference type="PANTHER" id="PTHR42915">
    <property type="entry name" value="HYPOTHETICAL 460 KDA PROTEIN IN FEUA-SIGW INTERGENIC REGION [PRECURSOR]"/>
    <property type="match status" value="1"/>
</dbReference>
<organism evidence="3 4">
    <name type="scientific">Chlorobaculum tepidum (strain ATCC 49652 / DSM 12025 / NBRC 103806 / TLS)</name>
    <name type="common">Chlorobium tepidum</name>
    <dbReference type="NCBI Taxonomy" id="194439"/>
    <lineage>
        <taxon>Bacteria</taxon>
        <taxon>Pseudomonadati</taxon>
        <taxon>Chlorobiota</taxon>
        <taxon>Chlorobiia</taxon>
        <taxon>Chlorobiales</taxon>
        <taxon>Chlorobiaceae</taxon>
        <taxon>Chlorobaculum</taxon>
    </lineage>
</organism>
<feature type="domain" description="Peptidoglycan beta-N-acetylmuramidase NamZ N-terminal" evidence="1">
    <location>
        <begin position="59"/>
        <end position="259"/>
    </location>
</feature>